<evidence type="ECO:0000313" key="2">
    <source>
        <dbReference type="EMBL" id="GHE05750.1"/>
    </source>
</evidence>
<comment type="caution">
    <text evidence="2">The sequence shown here is derived from an EMBL/GenBank/DDBJ whole genome shotgun (WGS) entry which is preliminary data.</text>
</comment>
<keyword evidence="3" id="KW-1185">Reference proteome</keyword>
<organism evidence="2 3">
    <name type="scientific">Streptomyces alanosinicus</name>
    <dbReference type="NCBI Taxonomy" id="68171"/>
    <lineage>
        <taxon>Bacteria</taxon>
        <taxon>Bacillati</taxon>
        <taxon>Actinomycetota</taxon>
        <taxon>Actinomycetes</taxon>
        <taxon>Kitasatosporales</taxon>
        <taxon>Streptomycetaceae</taxon>
        <taxon>Streptomyces</taxon>
    </lineage>
</organism>
<accession>A0A919D2Q0</accession>
<dbReference type="Proteomes" id="UP000655443">
    <property type="component" value="Unassembled WGS sequence"/>
</dbReference>
<name>A0A919D2Q0_9ACTN</name>
<feature type="compositionally biased region" description="Polar residues" evidence="1">
    <location>
        <begin position="301"/>
        <end position="329"/>
    </location>
</feature>
<gene>
    <name evidence="2" type="ORF">GCM10010339_43010</name>
</gene>
<evidence type="ECO:0000256" key="1">
    <source>
        <dbReference type="SAM" id="MobiDB-lite"/>
    </source>
</evidence>
<feature type="region of interest" description="Disordered" evidence="1">
    <location>
        <begin position="262"/>
        <end position="284"/>
    </location>
</feature>
<evidence type="ECO:0000313" key="3">
    <source>
        <dbReference type="Proteomes" id="UP000655443"/>
    </source>
</evidence>
<proteinExistence type="predicted"/>
<feature type="region of interest" description="Disordered" evidence="1">
    <location>
        <begin position="1"/>
        <end position="43"/>
    </location>
</feature>
<dbReference type="EMBL" id="BMVG01000009">
    <property type="protein sequence ID" value="GHE05750.1"/>
    <property type="molecule type" value="Genomic_DNA"/>
</dbReference>
<dbReference type="AlphaFoldDB" id="A0A919D2Q0"/>
<reference evidence="2" key="2">
    <citation type="submission" date="2020-09" db="EMBL/GenBank/DDBJ databases">
        <authorList>
            <person name="Sun Q."/>
            <person name="Ohkuma M."/>
        </authorList>
    </citation>
    <scope>NUCLEOTIDE SEQUENCE</scope>
    <source>
        <strain evidence="2">JCM 4714</strain>
    </source>
</reference>
<protein>
    <submittedName>
        <fullName evidence="2">Uncharacterized protein</fullName>
    </submittedName>
</protein>
<reference evidence="2" key="1">
    <citation type="journal article" date="2014" name="Int. J. Syst. Evol. Microbiol.">
        <title>Complete genome sequence of Corynebacterium casei LMG S-19264T (=DSM 44701T), isolated from a smear-ripened cheese.</title>
        <authorList>
            <consortium name="US DOE Joint Genome Institute (JGI-PGF)"/>
            <person name="Walter F."/>
            <person name="Albersmeier A."/>
            <person name="Kalinowski J."/>
            <person name="Ruckert C."/>
        </authorList>
    </citation>
    <scope>NUCLEOTIDE SEQUENCE</scope>
    <source>
        <strain evidence="2">JCM 4714</strain>
    </source>
</reference>
<sequence length="932" mass="102418">MEAELSELDASGAEHGGSQDVPRTEGRVGTEGALPDSPPVLTGSAREISKATLVQLRLPVPPTGQALIKSAYVRQLRLRPDEASTVRDHLRSTEHLRSTDHLRSAEEVSDDLIDLLAAYEQRTQPSLLPPPSTFVDVPVQALKAFGDALVEVRRQRAARLAAERAGATTAEAVPADLEGLAQQDVRSALVAVRGLLANTRATPLGMLNLERLEMAPAGLERGELIATVPLAPLEETAVSHKEWSVRSKEFTSIVTDSLETVSETGVTDNTELSQSTSSQAQHSNQFNVTATVTGGIPVINGSAQSGFTSQDSKSQSATDSTKHSTQLTRKASARAKQEHKITISTTTVTGSEETSTRVLKNPSQVSAMRVDYFSLMRKWRVRLYRHGLRLTYDLVIPEPGAGLRRMHKELADLKGQLGPFQFGLPHSEITDAILPGETQPHYRVLAERYGAVVPDPPLPPPAPQFSVGAPQQEEGWHIFTPDPLEVPEGYRVKTLNMWFDTTSKKDVLFSFKVLGTPLYIQDQTQGDYGPFELTSGAYGNFMLHATGKVYISFDMVNNRNTTIRVTSEIEPIPIQPDPDPTKPAHSDRIRDKWQSDVWNLLRDAAQSQYYERQQDIATKAAALQEQIEQVDTLTLRREESEEIMKGVLRFLLGPDFAFMPPEVVAAFAKARVDLEHGIGFDENDLGMDATAWATVREHEDVVRFINQAIEWENVVTFLYSYFWDVPQSWNFVRRLRHPDANRQAFLRSGSARVVLTVRKGWEEDWVSFAEGGFKSPPTAPDSQYLTIAREIAAYDDRNYPGIPPANPGRSAVRLEEAVYATSRDVLAKTANPVSIKVDSSKDFLVGALVVIDSADKTDPADGRVVQESQLITAIPDTTHITVGRLDRAHDGSVTPFAVLQPGTKGALIAEWNEYTPSSGTDIEIGSDLGSGA</sequence>
<feature type="region of interest" description="Disordered" evidence="1">
    <location>
        <begin position="301"/>
        <end position="336"/>
    </location>
</feature>